<dbReference type="Proteomes" id="UP001151760">
    <property type="component" value="Unassembled WGS sequence"/>
</dbReference>
<gene>
    <name evidence="1" type="ORF">Tco_0682977</name>
</gene>
<evidence type="ECO:0000313" key="2">
    <source>
        <dbReference type="Proteomes" id="UP001151760"/>
    </source>
</evidence>
<proteinExistence type="predicted"/>
<protein>
    <submittedName>
        <fullName evidence="1">Uncharacterized protein</fullName>
    </submittedName>
</protein>
<reference evidence="1" key="1">
    <citation type="journal article" date="2022" name="Int. J. Mol. Sci.">
        <title>Draft Genome of Tanacetum Coccineum: Genomic Comparison of Closely Related Tanacetum-Family Plants.</title>
        <authorList>
            <person name="Yamashiro T."/>
            <person name="Shiraishi A."/>
            <person name="Nakayama K."/>
            <person name="Satake H."/>
        </authorList>
    </citation>
    <scope>NUCLEOTIDE SEQUENCE</scope>
</reference>
<comment type="caution">
    <text evidence="1">The sequence shown here is derived from an EMBL/GenBank/DDBJ whole genome shotgun (WGS) entry which is preliminary data.</text>
</comment>
<organism evidence="1 2">
    <name type="scientific">Tanacetum coccineum</name>
    <dbReference type="NCBI Taxonomy" id="301880"/>
    <lineage>
        <taxon>Eukaryota</taxon>
        <taxon>Viridiplantae</taxon>
        <taxon>Streptophyta</taxon>
        <taxon>Embryophyta</taxon>
        <taxon>Tracheophyta</taxon>
        <taxon>Spermatophyta</taxon>
        <taxon>Magnoliopsida</taxon>
        <taxon>eudicotyledons</taxon>
        <taxon>Gunneridae</taxon>
        <taxon>Pentapetalae</taxon>
        <taxon>asterids</taxon>
        <taxon>campanulids</taxon>
        <taxon>Asterales</taxon>
        <taxon>Asteraceae</taxon>
        <taxon>Asteroideae</taxon>
        <taxon>Anthemideae</taxon>
        <taxon>Anthemidinae</taxon>
        <taxon>Tanacetum</taxon>
    </lineage>
</organism>
<accession>A0ABQ4XUF1</accession>
<name>A0ABQ4XUF1_9ASTR</name>
<sequence length="140" mass="15420">MVLRVVRRSRGAQHRCPDSSVSTALIAPCAADINNNQNLYLPYGCRDGRGYPSIRRRPESSWRIGAFTEAALEICLEIGLALLLRLRSLLGPAPKKTNSLGLTGDCLPRLSSVVERPRERKSTNIGGEFSNLEDLEVLES</sequence>
<dbReference type="EMBL" id="BQNB010009788">
    <property type="protein sequence ID" value="GJS68412.1"/>
    <property type="molecule type" value="Genomic_DNA"/>
</dbReference>
<reference evidence="1" key="2">
    <citation type="submission" date="2022-01" db="EMBL/GenBank/DDBJ databases">
        <authorList>
            <person name="Yamashiro T."/>
            <person name="Shiraishi A."/>
            <person name="Satake H."/>
            <person name="Nakayama K."/>
        </authorList>
    </citation>
    <scope>NUCLEOTIDE SEQUENCE</scope>
</reference>
<evidence type="ECO:0000313" key="1">
    <source>
        <dbReference type="EMBL" id="GJS68412.1"/>
    </source>
</evidence>
<keyword evidence="2" id="KW-1185">Reference proteome</keyword>